<evidence type="ECO:0000256" key="1">
    <source>
        <dbReference type="SAM" id="MobiDB-lite"/>
    </source>
</evidence>
<name>A0A0Q0DAA6_9PSED</name>
<evidence type="ECO:0000313" key="2">
    <source>
        <dbReference type="EMBL" id="KPY35897.1"/>
    </source>
</evidence>
<evidence type="ECO:0000313" key="3">
    <source>
        <dbReference type="Proteomes" id="UP000050562"/>
    </source>
</evidence>
<dbReference type="RefSeq" id="WP_057409638.1">
    <property type="nucleotide sequence ID" value="NZ_LJRC01000156.1"/>
</dbReference>
<dbReference type="GO" id="GO:0004553">
    <property type="term" value="F:hydrolase activity, hydrolyzing O-glycosyl compounds"/>
    <property type="evidence" value="ECO:0007669"/>
    <property type="project" value="TreeGrafter"/>
</dbReference>
<dbReference type="PANTHER" id="PTHR12631:SF10">
    <property type="entry name" value="BETA-XYLOSIDASE-LIKE PROTEIN-RELATED"/>
    <property type="match status" value="1"/>
</dbReference>
<dbReference type="InterPro" id="IPR017853">
    <property type="entry name" value="GH"/>
</dbReference>
<feature type="region of interest" description="Disordered" evidence="1">
    <location>
        <begin position="439"/>
        <end position="458"/>
    </location>
</feature>
<dbReference type="SUPFAM" id="SSF51445">
    <property type="entry name" value="(Trans)glycosidases"/>
    <property type="match status" value="1"/>
</dbReference>
<organism evidence="2 3">
    <name type="scientific">Pseudomonas syringae pv. primulae</name>
    <dbReference type="NCBI Taxonomy" id="251707"/>
    <lineage>
        <taxon>Bacteria</taxon>
        <taxon>Pseudomonadati</taxon>
        <taxon>Pseudomonadota</taxon>
        <taxon>Gammaproteobacteria</taxon>
        <taxon>Pseudomonadales</taxon>
        <taxon>Pseudomonadaceae</taxon>
        <taxon>Pseudomonas</taxon>
    </lineage>
</organism>
<dbReference type="EMBL" id="LJRC01000156">
    <property type="protein sequence ID" value="KPY35897.1"/>
    <property type="molecule type" value="Genomic_DNA"/>
</dbReference>
<comment type="caution">
    <text evidence="2">The sequence shown here is derived from an EMBL/GenBank/DDBJ whole genome shotgun (WGS) entry which is preliminary data.</text>
</comment>
<dbReference type="InterPro" id="IPR051923">
    <property type="entry name" value="Glycosyl_Hydrolase_39"/>
</dbReference>
<feature type="compositionally biased region" description="Polar residues" evidence="1">
    <location>
        <begin position="447"/>
        <end position="458"/>
    </location>
</feature>
<dbReference type="PANTHER" id="PTHR12631">
    <property type="entry name" value="ALPHA-L-IDURONIDASE"/>
    <property type="match status" value="1"/>
</dbReference>
<gene>
    <name evidence="2" type="ORF">ALO52_01161</name>
</gene>
<dbReference type="Gene3D" id="3.20.20.80">
    <property type="entry name" value="Glycosidases"/>
    <property type="match status" value="1"/>
</dbReference>
<accession>A0A0Q0DAA6</accession>
<proteinExistence type="predicted"/>
<dbReference type="PATRIC" id="fig|251707.3.peg.1507"/>
<reference evidence="2 3" key="1">
    <citation type="submission" date="2015-09" db="EMBL/GenBank/DDBJ databases">
        <title>Genome announcement of multiple Pseudomonas syringae strains.</title>
        <authorList>
            <person name="Thakur S."/>
            <person name="Wang P.W."/>
            <person name="Gong Y."/>
            <person name="Weir B.S."/>
            <person name="Guttman D.S."/>
        </authorList>
    </citation>
    <scope>NUCLEOTIDE SEQUENCE [LARGE SCALE GENOMIC DNA]</scope>
    <source>
        <strain evidence="2 3">ICMP3956</strain>
    </source>
</reference>
<protein>
    <submittedName>
        <fullName evidence="2">Uncharacterized protein</fullName>
    </submittedName>
</protein>
<dbReference type="Proteomes" id="UP000050562">
    <property type="component" value="Unassembled WGS sequence"/>
</dbReference>
<dbReference type="AlphaFoldDB" id="A0A0Q0DAA6"/>
<sequence length="458" mass="52389">MSKPPAPRRRRSLTVFLLGLFTSLFATGEEQFIIGVDTQLMSSDRLPTQALDLLERAGVNSVRDSAYWTHVEPRRGFLRIDPLWQAYLNRVRQHHLRPLLMLGYGSPFYDNHAKPRHPVVRQAFGNYVSFVTQELANRVNLYEIWNEWDRENPVDAWAAKDYSTLVEETVVRIRAQKKPVTILAGAVTSLGMELGFAEQLIQNGLLNQVDGLSLHPYVYCRTEQRHTPERWIAWLRWVNADLRALATRPVPLYLTEMGWPTGTSECSVSEQQQAAFLARSFFLARTLPEIKGLWWHGLIDSGTDNDDPQQNFGLLRKDLSAKPAYATLKAISRTLLDYRYDAERSQEMDSTYLLRFNRGQEQILVAWTTGAARLTHVEASSVQRGNVEMIDSGRPEKGRFETDTPWNCADGRCSAQVRIDEFPKIISLGIRPALFAQQERDRRSHGLQKSTRIHPTSP</sequence>